<dbReference type="EMBL" id="CP007145">
    <property type="protein sequence ID" value="AHJ98089.1"/>
    <property type="molecule type" value="Genomic_DNA"/>
</dbReference>
<gene>
    <name evidence="2" type="ORF">Hsw_2494</name>
</gene>
<protein>
    <submittedName>
        <fullName evidence="2">Uncharacterized protein</fullName>
    </submittedName>
</protein>
<dbReference type="RefSeq" id="WP_044002350.1">
    <property type="nucleotide sequence ID" value="NZ_CP007145.1"/>
</dbReference>
<dbReference type="OrthoDB" id="885242at2"/>
<reference evidence="2 3" key="1">
    <citation type="submission" date="2014-01" db="EMBL/GenBank/DDBJ databases">
        <title>Complete genome sequence of ionizing-radiation resistance bacterium Hymenobacter swuensis DY53.</title>
        <authorList>
            <person name="Jung J.-H."/>
            <person name="Jeong S.-W."/>
            <person name="Joe M.-H."/>
            <person name="Cho y.-j."/>
            <person name="Kim M.-K."/>
            <person name="Lim S.-Y."/>
        </authorList>
    </citation>
    <scope>NUCLEOTIDE SEQUENCE [LARGE SCALE GENOMIC DNA]</scope>
    <source>
        <strain evidence="2 3">DY53</strain>
    </source>
</reference>
<evidence type="ECO:0000313" key="2">
    <source>
        <dbReference type="EMBL" id="AHJ98089.1"/>
    </source>
</evidence>
<dbReference type="AlphaFoldDB" id="W8EYB0"/>
<keyword evidence="1" id="KW-0472">Membrane</keyword>
<dbReference type="PATRIC" id="fig|1227739.3.peg.2686"/>
<keyword evidence="3" id="KW-1185">Reference proteome</keyword>
<organism evidence="2 3">
    <name type="scientific">Hymenobacter swuensis DY53</name>
    <dbReference type="NCBI Taxonomy" id="1227739"/>
    <lineage>
        <taxon>Bacteria</taxon>
        <taxon>Pseudomonadati</taxon>
        <taxon>Bacteroidota</taxon>
        <taxon>Cytophagia</taxon>
        <taxon>Cytophagales</taxon>
        <taxon>Hymenobacteraceae</taxon>
        <taxon>Hymenobacter</taxon>
    </lineage>
</organism>
<dbReference type="HOGENOM" id="CLU_1223367_0_0_10"/>
<keyword evidence="1" id="KW-1133">Transmembrane helix</keyword>
<evidence type="ECO:0000256" key="1">
    <source>
        <dbReference type="SAM" id="Phobius"/>
    </source>
</evidence>
<dbReference type="STRING" id="1227739.Hsw_2494"/>
<keyword evidence="1" id="KW-0812">Transmembrane</keyword>
<evidence type="ECO:0000313" key="3">
    <source>
        <dbReference type="Proteomes" id="UP000019423"/>
    </source>
</evidence>
<dbReference type="KEGG" id="hsw:Hsw_2494"/>
<dbReference type="Proteomes" id="UP000019423">
    <property type="component" value="Chromosome"/>
</dbReference>
<feature type="transmembrane region" description="Helical" evidence="1">
    <location>
        <begin position="30"/>
        <end position="55"/>
    </location>
</feature>
<name>W8EYB0_9BACT</name>
<accession>W8EYB0</accession>
<proteinExistence type="predicted"/>
<sequence>MPSLFVREKTVVPPPVHPLTPWPEQLKNTLLLALMVVPVIVFLLVGAVVGVVVMGREAGGKLLLRTRQLLGHQPAPVPPEPELPEESFRNAQVRLLLTGEDWENYGPEFSAWYDLWAELEHEYGNLPGFYRLHTEPEIPDLHGQLVSDLCRETPEGLFLQVLELRPGQEPAATSWLVFLEFATLRHQRVAETGDFYLLPHAEATPDRFEGIRADGSRLVLQVQTDI</sequence>